<dbReference type="Gene3D" id="1.10.10.10">
    <property type="entry name" value="Winged helix-like DNA-binding domain superfamily/Winged helix DNA-binding domain"/>
    <property type="match status" value="1"/>
</dbReference>
<dbReference type="InterPro" id="IPR036390">
    <property type="entry name" value="WH_DNA-bd_sf"/>
</dbReference>
<feature type="domain" description="HTH marR-type" evidence="4">
    <location>
        <begin position="18"/>
        <end position="146"/>
    </location>
</feature>
<accession>A0A6J6I391</accession>
<name>A0A6J6I391_9ZZZZ</name>
<reference evidence="6" key="1">
    <citation type="submission" date="2020-05" db="EMBL/GenBank/DDBJ databases">
        <authorList>
            <person name="Chiriac C."/>
            <person name="Salcher M."/>
            <person name="Ghai R."/>
            <person name="Kavagutti S V."/>
        </authorList>
    </citation>
    <scope>NUCLEOTIDE SEQUENCE</scope>
</reference>
<protein>
    <submittedName>
        <fullName evidence="6">Unannotated protein</fullName>
    </submittedName>
</protein>
<evidence type="ECO:0000313" key="6">
    <source>
        <dbReference type="EMBL" id="CAB4619037.1"/>
    </source>
</evidence>
<dbReference type="InterPro" id="IPR052526">
    <property type="entry name" value="HTH-type_Bedaq_tolerance"/>
</dbReference>
<sequence>MAQATNGAVSSTATDISTADLALALFDVVRLSRRSRGSDAIEPAAVAVLSTVERLRPARPSDVAGELHLDLSTVSRHLTRLEDEGHLQRTEDPSDRRSCRVELSDGGRDALFAVLANRAATLDSALSSWNPQDRETLATLLRNLARDLEAAQ</sequence>
<proteinExistence type="predicted"/>
<dbReference type="PROSITE" id="PS01117">
    <property type="entry name" value="HTH_MARR_1"/>
    <property type="match status" value="1"/>
</dbReference>
<dbReference type="SUPFAM" id="SSF46785">
    <property type="entry name" value="Winged helix' DNA-binding domain"/>
    <property type="match status" value="1"/>
</dbReference>
<keyword evidence="1" id="KW-0805">Transcription regulation</keyword>
<dbReference type="GO" id="GO:0003700">
    <property type="term" value="F:DNA-binding transcription factor activity"/>
    <property type="evidence" value="ECO:0007669"/>
    <property type="project" value="InterPro"/>
</dbReference>
<evidence type="ECO:0000313" key="5">
    <source>
        <dbReference type="EMBL" id="CAB4547183.1"/>
    </source>
</evidence>
<gene>
    <name evidence="5" type="ORF">UFOPK1446_00792</name>
    <name evidence="6" type="ORF">UFOPK1939_00428</name>
</gene>
<dbReference type="GO" id="GO:0003677">
    <property type="term" value="F:DNA binding"/>
    <property type="evidence" value="ECO:0007669"/>
    <property type="project" value="UniProtKB-KW"/>
</dbReference>
<evidence type="ECO:0000256" key="1">
    <source>
        <dbReference type="ARBA" id="ARBA00023015"/>
    </source>
</evidence>
<organism evidence="6">
    <name type="scientific">freshwater metagenome</name>
    <dbReference type="NCBI Taxonomy" id="449393"/>
    <lineage>
        <taxon>unclassified sequences</taxon>
        <taxon>metagenomes</taxon>
        <taxon>ecological metagenomes</taxon>
    </lineage>
</organism>
<dbReference type="InterPro" id="IPR036388">
    <property type="entry name" value="WH-like_DNA-bd_sf"/>
</dbReference>
<keyword evidence="2" id="KW-0238">DNA-binding</keyword>
<dbReference type="PANTHER" id="PTHR39515">
    <property type="entry name" value="CONSERVED PROTEIN"/>
    <property type="match status" value="1"/>
</dbReference>
<dbReference type="Pfam" id="PF01047">
    <property type="entry name" value="MarR"/>
    <property type="match status" value="1"/>
</dbReference>
<dbReference type="InterPro" id="IPR023187">
    <property type="entry name" value="Tscrpt_reg_MarR-type_CS"/>
</dbReference>
<evidence type="ECO:0000256" key="2">
    <source>
        <dbReference type="ARBA" id="ARBA00023125"/>
    </source>
</evidence>
<keyword evidence="3" id="KW-0804">Transcription</keyword>
<dbReference type="PRINTS" id="PR00598">
    <property type="entry name" value="HTHMARR"/>
</dbReference>
<evidence type="ECO:0000259" key="4">
    <source>
        <dbReference type="PROSITE" id="PS50995"/>
    </source>
</evidence>
<dbReference type="SMART" id="SM00347">
    <property type="entry name" value="HTH_MARR"/>
    <property type="match status" value="1"/>
</dbReference>
<dbReference type="EMBL" id="CAEZVF010000044">
    <property type="protein sequence ID" value="CAB4619037.1"/>
    <property type="molecule type" value="Genomic_DNA"/>
</dbReference>
<evidence type="ECO:0000256" key="3">
    <source>
        <dbReference type="ARBA" id="ARBA00023163"/>
    </source>
</evidence>
<dbReference type="PROSITE" id="PS50995">
    <property type="entry name" value="HTH_MARR_2"/>
    <property type="match status" value="1"/>
</dbReference>
<dbReference type="EMBL" id="CAEZSO010000153">
    <property type="protein sequence ID" value="CAB4547183.1"/>
    <property type="molecule type" value="Genomic_DNA"/>
</dbReference>
<dbReference type="InterPro" id="IPR000835">
    <property type="entry name" value="HTH_MarR-typ"/>
</dbReference>
<dbReference type="PANTHER" id="PTHR39515:SF2">
    <property type="entry name" value="HTH-TYPE TRANSCRIPTIONAL REGULATOR RV0880"/>
    <property type="match status" value="1"/>
</dbReference>
<dbReference type="AlphaFoldDB" id="A0A6J6I391"/>